<dbReference type="Proteomes" id="UP001499938">
    <property type="component" value="Unassembled WGS sequence"/>
</dbReference>
<dbReference type="EMBL" id="BAAAPO010000010">
    <property type="protein sequence ID" value="GAA1783569.1"/>
    <property type="molecule type" value="Genomic_DNA"/>
</dbReference>
<sequence>MSVVVKAWSHRDALAIVDGTRVRIRRQRRSIRWICDDHGNDNHPHCPHLAALAATPADPDKRRERPHG</sequence>
<evidence type="ECO:0000313" key="1">
    <source>
        <dbReference type="EMBL" id="GAA1783569.1"/>
    </source>
</evidence>
<gene>
    <name evidence="1" type="ORF">GCM10009811_06170</name>
</gene>
<reference evidence="2" key="1">
    <citation type="journal article" date="2019" name="Int. J. Syst. Evol. Microbiol.">
        <title>The Global Catalogue of Microorganisms (GCM) 10K type strain sequencing project: providing services to taxonomists for standard genome sequencing and annotation.</title>
        <authorList>
            <consortium name="The Broad Institute Genomics Platform"/>
            <consortium name="The Broad Institute Genome Sequencing Center for Infectious Disease"/>
            <person name="Wu L."/>
            <person name="Ma J."/>
        </authorList>
    </citation>
    <scope>NUCLEOTIDE SEQUENCE [LARGE SCALE GENOMIC DNA]</scope>
    <source>
        <strain evidence="2">JCM 15592</strain>
    </source>
</reference>
<proteinExistence type="predicted"/>
<evidence type="ECO:0008006" key="3">
    <source>
        <dbReference type="Google" id="ProtNLM"/>
    </source>
</evidence>
<accession>A0ABP4XKK5</accession>
<evidence type="ECO:0000313" key="2">
    <source>
        <dbReference type="Proteomes" id="UP001499938"/>
    </source>
</evidence>
<dbReference type="RefSeq" id="WP_344081144.1">
    <property type="nucleotide sequence ID" value="NZ_BAAAPO010000010.1"/>
</dbReference>
<organism evidence="1 2">
    <name type="scientific">Nostocoides veronense</name>
    <dbReference type="NCBI Taxonomy" id="330836"/>
    <lineage>
        <taxon>Bacteria</taxon>
        <taxon>Bacillati</taxon>
        <taxon>Actinomycetota</taxon>
        <taxon>Actinomycetes</taxon>
        <taxon>Micrococcales</taxon>
        <taxon>Intrasporangiaceae</taxon>
        <taxon>Nostocoides</taxon>
    </lineage>
</organism>
<name>A0ABP4XKK5_9MICO</name>
<protein>
    <recommendedName>
        <fullName evidence="3">SWIM-type domain-containing protein</fullName>
    </recommendedName>
</protein>
<keyword evidence="2" id="KW-1185">Reference proteome</keyword>
<comment type="caution">
    <text evidence="1">The sequence shown here is derived from an EMBL/GenBank/DDBJ whole genome shotgun (WGS) entry which is preliminary data.</text>
</comment>